<protein>
    <submittedName>
        <fullName evidence="3">Phosphotransferase</fullName>
    </submittedName>
</protein>
<comment type="similarity">
    <text evidence="1">Belongs to the pseudomonas-type ThrB family.</text>
</comment>
<evidence type="ECO:0000313" key="3">
    <source>
        <dbReference type="EMBL" id="QKZ05264.1"/>
    </source>
</evidence>
<dbReference type="RefSeq" id="WP_176571158.1">
    <property type="nucleotide sequence ID" value="NZ_CP056030.1"/>
</dbReference>
<name>A0A7D5H7U2_9PSED</name>
<dbReference type="Pfam" id="PF01636">
    <property type="entry name" value="APH"/>
    <property type="match status" value="1"/>
</dbReference>
<dbReference type="AlphaFoldDB" id="A0A7D5H7U2"/>
<sequence length="378" mass="41626">MTHPLHSHGLAGEDVAPVWAPLAETELRPLLARYPQLGALHSIDWHSPRPFSAAALVSTETGQWFVKRHAQAVRSAAWLEEEHGFIGHLRANGVPAPKVQLDGEGRSAIAVGAWTYEVHARSPGADLYRDAQSWSPFHSHAHAHAAGRALAELHRAAEGYHAPARQATVLSSRCHAFVQPQPLPTLTRQVHNSPALNRYLADRDWRADLQRVLLPSHQALVPHLARQTPLWTHNDWHASNLLWADDQVSSVLDFGLCDRTFALFDLATALERNAIPWLELDQGGAAPADLGTVDALLAGYASIKSLVAADIEALAAWLPVVHADFAISETEYFAGVLDDHASADIAWDGYLLRHADWFAGPEGQRLIEHLHQRTRDRS</sequence>
<dbReference type="Gene3D" id="3.90.1200.10">
    <property type="match status" value="1"/>
</dbReference>
<proteinExistence type="inferred from homology"/>
<organism evidence="3 4">
    <name type="scientific">Pseudomonas eucalypticola</name>
    <dbReference type="NCBI Taxonomy" id="2599595"/>
    <lineage>
        <taxon>Bacteria</taxon>
        <taxon>Pseudomonadati</taxon>
        <taxon>Pseudomonadota</taxon>
        <taxon>Gammaproteobacteria</taxon>
        <taxon>Pseudomonadales</taxon>
        <taxon>Pseudomonadaceae</taxon>
        <taxon>Pseudomonas</taxon>
    </lineage>
</organism>
<evidence type="ECO:0000259" key="2">
    <source>
        <dbReference type="Pfam" id="PF01636"/>
    </source>
</evidence>
<dbReference type="PANTHER" id="PTHR21064">
    <property type="entry name" value="AMINOGLYCOSIDE PHOSPHOTRANSFERASE DOMAIN-CONTAINING PROTEIN-RELATED"/>
    <property type="match status" value="1"/>
</dbReference>
<reference evidence="3 4" key="1">
    <citation type="submission" date="2020-06" db="EMBL/GenBank/DDBJ databases">
        <title>Pseudomonas eucalypticola sp. nov., an endophyte of Eucalyptus dunnii leaves with biocontrol ability of eucalyptus leaf blight.</title>
        <authorList>
            <person name="Liu Y."/>
            <person name="Song Z."/>
            <person name="Zeng H."/>
            <person name="Lu M."/>
            <person name="Wang X."/>
            <person name="Lian X."/>
            <person name="Zhang Q."/>
        </authorList>
    </citation>
    <scope>NUCLEOTIDE SEQUENCE [LARGE SCALE GENOMIC DNA]</scope>
    <source>
        <strain evidence="3 4">NP-1</strain>
    </source>
</reference>
<gene>
    <name evidence="3" type="ORF">HWQ56_16295</name>
</gene>
<dbReference type="GO" id="GO:0009088">
    <property type="term" value="P:threonine biosynthetic process"/>
    <property type="evidence" value="ECO:0007669"/>
    <property type="project" value="TreeGrafter"/>
</dbReference>
<feature type="domain" description="Aminoglycoside phosphotransferase" evidence="2">
    <location>
        <begin position="56"/>
        <end position="277"/>
    </location>
</feature>
<keyword evidence="4" id="KW-1185">Reference proteome</keyword>
<dbReference type="EMBL" id="CP056030">
    <property type="protein sequence ID" value="QKZ05264.1"/>
    <property type="molecule type" value="Genomic_DNA"/>
</dbReference>
<accession>A0A7D5H7U2</accession>
<dbReference type="KEGG" id="pez:HWQ56_16295"/>
<dbReference type="Proteomes" id="UP000509568">
    <property type="component" value="Chromosome"/>
</dbReference>
<dbReference type="InterPro" id="IPR050249">
    <property type="entry name" value="Pseudomonas-type_ThrB"/>
</dbReference>
<evidence type="ECO:0000256" key="1">
    <source>
        <dbReference type="ARBA" id="ARBA00038240"/>
    </source>
</evidence>
<dbReference type="InterPro" id="IPR002575">
    <property type="entry name" value="Aminoglycoside_PTrfase"/>
</dbReference>
<dbReference type="PANTHER" id="PTHR21064:SF6">
    <property type="entry name" value="AMINOGLYCOSIDE PHOSPHOTRANSFERASE DOMAIN-CONTAINING PROTEIN"/>
    <property type="match status" value="1"/>
</dbReference>
<keyword evidence="3" id="KW-0808">Transferase</keyword>
<evidence type="ECO:0000313" key="4">
    <source>
        <dbReference type="Proteomes" id="UP000509568"/>
    </source>
</evidence>
<dbReference type="SUPFAM" id="SSF56112">
    <property type="entry name" value="Protein kinase-like (PK-like)"/>
    <property type="match status" value="1"/>
</dbReference>
<dbReference type="GO" id="GO:0004413">
    <property type="term" value="F:homoserine kinase activity"/>
    <property type="evidence" value="ECO:0007669"/>
    <property type="project" value="TreeGrafter"/>
</dbReference>
<dbReference type="InterPro" id="IPR011009">
    <property type="entry name" value="Kinase-like_dom_sf"/>
</dbReference>